<organism evidence="2 3">
    <name type="scientific">Defluviitalea raffinosedens</name>
    <dbReference type="NCBI Taxonomy" id="1450156"/>
    <lineage>
        <taxon>Bacteria</taxon>
        <taxon>Bacillati</taxon>
        <taxon>Bacillota</taxon>
        <taxon>Clostridia</taxon>
        <taxon>Lachnospirales</taxon>
        <taxon>Defluviitaleaceae</taxon>
        <taxon>Defluviitalea</taxon>
    </lineage>
</organism>
<dbReference type="RefSeq" id="WP_207708286.1">
    <property type="nucleotide sequence ID" value="NZ_WSLF01000007.1"/>
</dbReference>
<dbReference type="Proteomes" id="UP000483018">
    <property type="component" value="Unassembled WGS sequence"/>
</dbReference>
<dbReference type="GO" id="GO:0016987">
    <property type="term" value="F:sigma factor activity"/>
    <property type="evidence" value="ECO:0007669"/>
    <property type="project" value="InterPro"/>
</dbReference>
<protein>
    <recommendedName>
        <fullName evidence="1">RNA polymerase sigma factor 70 region 4 type 2 domain-containing protein</fullName>
    </recommendedName>
</protein>
<evidence type="ECO:0000259" key="1">
    <source>
        <dbReference type="Pfam" id="PF08281"/>
    </source>
</evidence>
<dbReference type="GO" id="GO:0006352">
    <property type="term" value="P:DNA-templated transcription initiation"/>
    <property type="evidence" value="ECO:0007669"/>
    <property type="project" value="InterPro"/>
</dbReference>
<dbReference type="InterPro" id="IPR036388">
    <property type="entry name" value="WH-like_DNA-bd_sf"/>
</dbReference>
<evidence type="ECO:0000313" key="3">
    <source>
        <dbReference type="Proteomes" id="UP000483018"/>
    </source>
</evidence>
<accession>A0A7C8LE48</accession>
<keyword evidence="3" id="KW-1185">Reference proteome</keyword>
<dbReference type="Gene3D" id="1.10.10.10">
    <property type="entry name" value="Winged helix-like DNA-binding domain superfamily/Winged helix DNA-binding domain"/>
    <property type="match status" value="1"/>
</dbReference>
<evidence type="ECO:0000313" key="2">
    <source>
        <dbReference type="EMBL" id="KAE9633730.1"/>
    </source>
</evidence>
<dbReference type="AlphaFoldDB" id="A0A7C8LE48"/>
<feature type="domain" description="RNA polymerase sigma factor 70 region 4 type 2" evidence="1">
    <location>
        <begin position="71"/>
        <end position="99"/>
    </location>
</feature>
<comment type="caution">
    <text evidence="2">The sequence shown here is derived from an EMBL/GenBank/DDBJ whole genome shotgun (WGS) entry which is preliminary data.</text>
</comment>
<reference evidence="2 3" key="1">
    <citation type="submission" date="2019-12" db="EMBL/GenBank/DDBJ databases">
        <title>Defluviitalea raffinosedens, isolated from a biogas fermenter, genome sequencing and characterization.</title>
        <authorList>
            <person name="Rettenmaier R."/>
            <person name="Schneider M."/>
            <person name="Neuhaus K."/>
            <person name="Liebl W."/>
            <person name="Zverlov V."/>
        </authorList>
    </citation>
    <scope>NUCLEOTIDE SEQUENCE [LARGE SCALE GENOMIC DNA]</scope>
    <source>
        <strain evidence="2 3">249c-K6</strain>
    </source>
</reference>
<gene>
    <name evidence="2" type="ORF">GND95_08740</name>
</gene>
<dbReference type="GO" id="GO:0003677">
    <property type="term" value="F:DNA binding"/>
    <property type="evidence" value="ECO:0007669"/>
    <property type="project" value="InterPro"/>
</dbReference>
<dbReference type="EMBL" id="WSLF01000007">
    <property type="protein sequence ID" value="KAE9633730.1"/>
    <property type="molecule type" value="Genomic_DNA"/>
</dbReference>
<sequence length="103" mass="11751">MKEKIMFKKNFCEEGGYMYCGIEGCIALIIAIISDNIYTQEQAFAELDRRLAGRRKTYKKNPEEITSLKELGMTEREIAGALGIKPSSLYSYMSRARKKGIKI</sequence>
<proteinExistence type="predicted"/>
<dbReference type="InterPro" id="IPR013249">
    <property type="entry name" value="RNA_pol_sigma70_r4_t2"/>
</dbReference>
<name>A0A7C8LE48_9FIRM</name>
<dbReference type="Pfam" id="PF08281">
    <property type="entry name" value="Sigma70_r4_2"/>
    <property type="match status" value="1"/>
</dbReference>